<dbReference type="eggNOG" id="COG3948">
    <property type="taxonomic scope" value="Bacteria"/>
</dbReference>
<dbReference type="Proteomes" id="UP000183046">
    <property type="component" value="Unassembled WGS sequence"/>
</dbReference>
<sequence>MIDLSLLPLPDVVESLDFETLLAARKARLVSLYPAAEQANIAARLELESQPLNKLLQENTYRELILRQRINDGAKAVMLAYATGADLENVAAWYGVQRLLVTPADNSVTPAIPAVYETDDRLRYRTQLALEGFTTAGPRNAYRYHALSASAKVKDVAILRPIQGTVRVVVLSTEGDGTPSATLLATVTAALNDEDVRPLCDTVEVVAAEILPYQVAATLIFYSGPDMAVVQAAALAKAKAYVAERHAMGQDVSRSGLFAALHQSGVQNVILTSPATDLEVAQHQAAYCTGITLTQGGTDE</sequence>
<dbReference type="PIRSF" id="PIRSF020481">
    <property type="entry name" value="BAP"/>
    <property type="match status" value="1"/>
</dbReference>
<proteinExistence type="predicted"/>
<evidence type="ECO:0000313" key="3">
    <source>
        <dbReference type="EMBL" id="SCZ30526.1"/>
    </source>
</evidence>
<dbReference type="InterPro" id="IPR058530">
    <property type="entry name" value="Baseplate_J-like_C"/>
</dbReference>
<reference evidence="4" key="1">
    <citation type="submission" date="2016-10" db="EMBL/GenBank/DDBJ databases">
        <authorList>
            <person name="de Groot N.N."/>
        </authorList>
    </citation>
    <scope>NUCLEOTIDE SEQUENCE [LARGE SCALE GENOMIC DNA]</scope>
    <source>
        <strain evidence="4">DSM 15758</strain>
    </source>
</reference>
<accession>A0A1G5MZJ8</accession>
<dbReference type="PANTHER" id="PTHR35862">
    <property type="entry name" value="FELS-2 PROPHAGE PROTEIN"/>
    <property type="match status" value="1"/>
</dbReference>
<gene>
    <name evidence="3" type="ORF">SAMN05216279_103377</name>
</gene>
<feature type="domain" description="Baseplate J-like central" evidence="1">
    <location>
        <begin position="135"/>
        <end position="207"/>
    </location>
</feature>
<comment type="caution">
    <text evidence="3">The sequence shown here is derived from an EMBL/GenBank/DDBJ whole genome shotgun (WGS) entry which is preliminary data.</text>
</comment>
<evidence type="ECO:0000313" key="4">
    <source>
        <dbReference type="Proteomes" id="UP000183046"/>
    </source>
</evidence>
<protein>
    <submittedName>
        <fullName evidence="3">Phage-related baseplate assembly protein</fullName>
    </submittedName>
</protein>
<name>A0A1G5MZJ8_9PSED</name>
<dbReference type="InterPro" id="IPR052726">
    <property type="entry name" value="Phage_Baseplate_Hub"/>
</dbReference>
<feature type="domain" description="Baseplate J-like C-terminal" evidence="2">
    <location>
        <begin position="213"/>
        <end position="294"/>
    </location>
</feature>
<dbReference type="InterPro" id="IPR058531">
    <property type="entry name" value="Baseplate_J_M"/>
</dbReference>
<organism evidence="3 4">
    <name type="scientific">Pseudomonas oryzihabitans</name>
    <dbReference type="NCBI Taxonomy" id="47885"/>
    <lineage>
        <taxon>Bacteria</taxon>
        <taxon>Pseudomonadati</taxon>
        <taxon>Pseudomonadota</taxon>
        <taxon>Gammaproteobacteria</taxon>
        <taxon>Pseudomonadales</taxon>
        <taxon>Pseudomonadaceae</taxon>
        <taxon>Pseudomonas</taxon>
    </lineage>
</organism>
<dbReference type="InterPro" id="IPR014507">
    <property type="entry name" value="Baseplate_assembly_J_pred"/>
</dbReference>
<dbReference type="Pfam" id="PF26078">
    <property type="entry name" value="Baseplate_J_M"/>
    <property type="match status" value="1"/>
</dbReference>
<dbReference type="PANTHER" id="PTHR35862:SF1">
    <property type="entry name" value="FELS-2 PROPHAGE PROTEIN"/>
    <property type="match status" value="1"/>
</dbReference>
<evidence type="ECO:0000259" key="2">
    <source>
        <dbReference type="Pfam" id="PF26079"/>
    </source>
</evidence>
<dbReference type="AlphaFoldDB" id="A0A1G5MZJ8"/>
<dbReference type="RefSeq" id="WP_074583734.1">
    <property type="nucleotide sequence ID" value="NZ_FMWB01000003.1"/>
</dbReference>
<evidence type="ECO:0000259" key="1">
    <source>
        <dbReference type="Pfam" id="PF26078"/>
    </source>
</evidence>
<dbReference type="EMBL" id="FMWB01000003">
    <property type="protein sequence ID" value="SCZ30526.1"/>
    <property type="molecule type" value="Genomic_DNA"/>
</dbReference>
<dbReference type="OrthoDB" id="9793802at2"/>
<dbReference type="Pfam" id="PF26079">
    <property type="entry name" value="Baseplate_J_C"/>
    <property type="match status" value="1"/>
</dbReference>